<evidence type="ECO:0000256" key="3">
    <source>
        <dbReference type="ARBA" id="ARBA00022723"/>
    </source>
</evidence>
<reference evidence="8 9" key="1">
    <citation type="submission" date="2016-12" db="EMBL/GenBank/DDBJ databases">
        <title>The draft genome sequence of Actinophytocola xinjiangensis.</title>
        <authorList>
            <person name="Wang W."/>
            <person name="Yuan L."/>
        </authorList>
    </citation>
    <scope>NUCLEOTIDE SEQUENCE [LARGE SCALE GENOMIC DNA]</scope>
    <source>
        <strain evidence="8 9">CGMCC 4.4663</strain>
    </source>
</reference>
<evidence type="ECO:0000313" key="9">
    <source>
        <dbReference type="Proteomes" id="UP000185696"/>
    </source>
</evidence>
<dbReference type="PRINTS" id="PR00359">
    <property type="entry name" value="BP450"/>
</dbReference>
<evidence type="ECO:0000256" key="5">
    <source>
        <dbReference type="ARBA" id="ARBA00023004"/>
    </source>
</evidence>
<accession>A0A7Z1AZC9</accession>
<keyword evidence="5 7" id="KW-0408">Iron</keyword>
<keyword evidence="9" id="KW-1185">Reference proteome</keyword>
<dbReference type="GO" id="GO:0016705">
    <property type="term" value="F:oxidoreductase activity, acting on paired donors, with incorporation or reduction of molecular oxygen"/>
    <property type="evidence" value="ECO:0007669"/>
    <property type="project" value="InterPro"/>
</dbReference>
<dbReference type="GO" id="GO:0004497">
    <property type="term" value="F:monooxygenase activity"/>
    <property type="evidence" value="ECO:0007669"/>
    <property type="project" value="UniProtKB-KW"/>
</dbReference>
<dbReference type="OrthoDB" id="5500002at2"/>
<evidence type="ECO:0000256" key="4">
    <source>
        <dbReference type="ARBA" id="ARBA00023002"/>
    </source>
</evidence>
<dbReference type="EMBL" id="MSIF01000002">
    <property type="protein sequence ID" value="OLF12952.1"/>
    <property type="molecule type" value="Genomic_DNA"/>
</dbReference>
<dbReference type="Gene3D" id="1.10.630.10">
    <property type="entry name" value="Cytochrome P450"/>
    <property type="match status" value="1"/>
</dbReference>
<comment type="similarity">
    <text evidence="1 7">Belongs to the cytochrome P450 family.</text>
</comment>
<dbReference type="Proteomes" id="UP000185696">
    <property type="component" value="Unassembled WGS sequence"/>
</dbReference>
<evidence type="ECO:0000313" key="8">
    <source>
        <dbReference type="EMBL" id="OLF12952.1"/>
    </source>
</evidence>
<dbReference type="RefSeq" id="WP_075131861.1">
    <property type="nucleotide sequence ID" value="NZ_MSIF01000002.1"/>
</dbReference>
<keyword evidence="4 7" id="KW-0560">Oxidoreductase</keyword>
<dbReference type="SUPFAM" id="SSF48264">
    <property type="entry name" value="Cytochrome P450"/>
    <property type="match status" value="1"/>
</dbReference>
<comment type="caution">
    <text evidence="8">The sequence shown here is derived from an EMBL/GenBank/DDBJ whole genome shotgun (WGS) entry which is preliminary data.</text>
</comment>
<name>A0A7Z1AZC9_9PSEU</name>
<dbReference type="InterPro" id="IPR017972">
    <property type="entry name" value="Cyt_P450_CS"/>
</dbReference>
<evidence type="ECO:0000256" key="2">
    <source>
        <dbReference type="ARBA" id="ARBA00022617"/>
    </source>
</evidence>
<evidence type="ECO:0000256" key="1">
    <source>
        <dbReference type="ARBA" id="ARBA00010617"/>
    </source>
</evidence>
<protein>
    <submittedName>
        <fullName evidence="8">Cytochrome P450</fullName>
    </submittedName>
</protein>
<keyword evidence="2 7" id="KW-0349">Heme</keyword>
<evidence type="ECO:0000256" key="7">
    <source>
        <dbReference type="RuleBase" id="RU000461"/>
    </source>
</evidence>
<dbReference type="PANTHER" id="PTHR46696:SF1">
    <property type="entry name" value="CYTOCHROME P450 YJIB-RELATED"/>
    <property type="match status" value="1"/>
</dbReference>
<proteinExistence type="inferred from homology"/>
<keyword evidence="3 7" id="KW-0479">Metal-binding</keyword>
<dbReference type="GO" id="GO:0020037">
    <property type="term" value="F:heme binding"/>
    <property type="evidence" value="ECO:0007669"/>
    <property type="project" value="InterPro"/>
</dbReference>
<sequence length="409" mass="44212">MDALAAFQALATPEGRANPYPYYEALRGHGNLVPVKDGTFVAVGYRECAQVLRDPRLQVQDGTAFDRVYPRWREHSSVRAFTNSMLYTNPPRHGRQRGTMNTEFTPQQVARLTPVIVETISSLFDRVAELGRDGSPVDLMAEFATRLPIAVVSALLGFDGDRVTWFRDLATSIAVATDGFTNPPGLAEADAAMDELAGYFVDLVSRKRGCPAGDLVSGLVGLHDTSPEELSYDELLGNMMLLLTAGFETTAFLVGDGALLALSRPEYARRLADDESFVDGYVEEVARFEPPVHVTSRWAARDVTIAGVDVPAGARVVVVLAAGNRDPGQFGSPNVFDPERAEGQPLSFGGGVHFCLGAALARLEVRTALPLLVRRFPGIALGGVAGYRDRWVIRGLRTLPVVVGARRAA</sequence>
<gene>
    <name evidence="8" type="ORF">BLA60_06790</name>
</gene>
<organism evidence="8 9">
    <name type="scientific">Actinophytocola xinjiangensis</name>
    <dbReference type="NCBI Taxonomy" id="485602"/>
    <lineage>
        <taxon>Bacteria</taxon>
        <taxon>Bacillati</taxon>
        <taxon>Actinomycetota</taxon>
        <taxon>Actinomycetes</taxon>
        <taxon>Pseudonocardiales</taxon>
        <taxon>Pseudonocardiaceae</taxon>
    </lineage>
</organism>
<dbReference type="Pfam" id="PF00067">
    <property type="entry name" value="p450"/>
    <property type="match status" value="1"/>
</dbReference>
<dbReference type="PROSITE" id="PS00086">
    <property type="entry name" value="CYTOCHROME_P450"/>
    <property type="match status" value="1"/>
</dbReference>
<dbReference type="CDD" id="cd20625">
    <property type="entry name" value="CYP164-like"/>
    <property type="match status" value="1"/>
</dbReference>
<dbReference type="InterPro" id="IPR036396">
    <property type="entry name" value="Cyt_P450_sf"/>
</dbReference>
<keyword evidence="6 7" id="KW-0503">Monooxygenase</keyword>
<dbReference type="InterPro" id="IPR001128">
    <property type="entry name" value="Cyt_P450"/>
</dbReference>
<dbReference type="FunFam" id="1.10.630.10:FF:000018">
    <property type="entry name" value="Cytochrome P450 monooxygenase"/>
    <property type="match status" value="1"/>
</dbReference>
<evidence type="ECO:0000256" key="6">
    <source>
        <dbReference type="ARBA" id="ARBA00023033"/>
    </source>
</evidence>
<dbReference type="GO" id="GO:0005506">
    <property type="term" value="F:iron ion binding"/>
    <property type="evidence" value="ECO:0007669"/>
    <property type="project" value="InterPro"/>
</dbReference>
<dbReference type="PANTHER" id="PTHR46696">
    <property type="entry name" value="P450, PUTATIVE (EUROFUNG)-RELATED"/>
    <property type="match status" value="1"/>
</dbReference>
<dbReference type="AlphaFoldDB" id="A0A7Z1AZC9"/>
<dbReference type="InterPro" id="IPR002397">
    <property type="entry name" value="Cyt_P450_B"/>
</dbReference>